<dbReference type="EMBL" id="JSZA02000013">
    <property type="protein sequence ID" value="KHD05822.1"/>
    <property type="molecule type" value="Genomic_DNA"/>
</dbReference>
<evidence type="ECO:0000313" key="2">
    <source>
        <dbReference type="Proteomes" id="UP000030428"/>
    </source>
</evidence>
<accession>A0A0A6PPY9</accession>
<keyword evidence="2" id="KW-1185">Reference proteome</keyword>
<protein>
    <submittedName>
        <fullName evidence="1">Uncharacterized protein</fullName>
    </submittedName>
</protein>
<reference evidence="1 2" key="1">
    <citation type="journal article" date="2016" name="Front. Microbiol.">
        <title>Single-Cell (Meta-)Genomics of a Dimorphic Candidatus Thiomargarita nelsonii Reveals Genomic Plasticity.</title>
        <authorList>
            <person name="Flood B.E."/>
            <person name="Fliss P."/>
            <person name="Jones D.S."/>
            <person name="Dick G.J."/>
            <person name="Jain S."/>
            <person name="Kaster A.K."/>
            <person name="Winkel M."/>
            <person name="Mussmann M."/>
            <person name="Bailey J."/>
        </authorList>
    </citation>
    <scope>NUCLEOTIDE SEQUENCE [LARGE SCALE GENOMIC DNA]</scope>
    <source>
        <strain evidence="1">Hydrate Ridge</strain>
    </source>
</reference>
<dbReference type="AlphaFoldDB" id="A0A0A6PPY9"/>
<name>A0A0A6PPY9_9GAMM</name>
<dbReference type="Proteomes" id="UP000030428">
    <property type="component" value="Unassembled WGS sequence"/>
</dbReference>
<comment type="caution">
    <text evidence="1">The sequence shown here is derived from an EMBL/GenBank/DDBJ whole genome shotgun (WGS) entry which is preliminary data.</text>
</comment>
<evidence type="ECO:0000313" key="1">
    <source>
        <dbReference type="EMBL" id="KHD05822.1"/>
    </source>
</evidence>
<gene>
    <name evidence="1" type="ORF">PN36_04885</name>
</gene>
<proteinExistence type="predicted"/>
<organism evidence="1 2">
    <name type="scientific">Candidatus Thiomargarita nelsonii</name>
    <dbReference type="NCBI Taxonomy" id="1003181"/>
    <lineage>
        <taxon>Bacteria</taxon>
        <taxon>Pseudomonadati</taxon>
        <taxon>Pseudomonadota</taxon>
        <taxon>Gammaproteobacteria</taxon>
        <taxon>Thiotrichales</taxon>
        <taxon>Thiotrichaceae</taxon>
        <taxon>Thiomargarita</taxon>
    </lineage>
</organism>
<dbReference type="Gene3D" id="3.40.50.1460">
    <property type="match status" value="1"/>
</dbReference>
<sequence length="133" mass="15132">MSPLYAKTEKVVFVSDSCHSATVARGPAAPIRAIKDDKRPHLLGQQTYIQPLTVRGIRIGAAQDHESAIEWPQKEGQYYGLFTWHWVQNLQQAQANDTWHNLFERTDAQIREQRPQIEGNRRQLLAGVTKGSI</sequence>